<dbReference type="FunFam" id="1.10.472.10:FF:000002">
    <property type="entry name" value="Transcription factor IIIB 90 kDa subunit"/>
    <property type="match status" value="1"/>
</dbReference>
<feature type="compositionally biased region" description="Basic and acidic residues" evidence="10">
    <location>
        <begin position="379"/>
        <end position="393"/>
    </location>
</feature>
<dbReference type="SMART" id="SM00385">
    <property type="entry name" value="CYCLIN"/>
    <property type="match status" value="2"/>
</dbReference>
<evidence type="ECO:0000256" key="3">
    <source>
        <dbReference type="ARBA" id="ARBA00022723"/>
    </source>
</evidence>
<name>A0A8C9GQW0_9PRIM</name>
<comment type="subcellular location">
    <subcellularLocation>
        <location evidence="1">Nucleus</location>
    </subcellularLocation>
</comment>
<keyword evidence="3" id="KW-0479">Metal-binding</keyword>
<dbReference type="GO" id="GO:0005634">
    <property type="term" value="C:nucleus"/>
    <property type="evidence" value="ECO:0007669"/>
    <property type="project" value="UniProtKB-SubCell"/>
</dbReference>
<keyword evidence="8" id="KW-0804">Transcription</keyword>
<accession>A0A8C9GQW0</accession>
<sequence>MNIQKIADNLKLSNQHIEGAQRIYLMALQRNFTMGRNNYWVAASCLYTICRREKSPIMLIDFSDILRTPVKPLGKTFLKLLRLLHISVPNIDPSLFLERFAHKLNLKNDVYKVTYTGIKLIQAMTRDWICTGRRPTGLCGAALLISARIHGISINSKTIADIVRISNPTIIKRLSEFKHTNTAKIKASEFDKIAINDIPSSTLPPCVISDKKKQFKLNIMKQNKLLSLCNSEEQNTSSTKPSDENEINTYSLDDLDNKDNSTSTSTCGRSDITFTYEEEHQQELLNLTQQSDDTLSICESLLTNPASSITFECDSMINTNTTTLDENGRKQKQKQNLTNVTEMNVTEMNVTETNVTETNVTETNVTETNEYEINTAEQKNAEEEGEDKNSDPEKNYIHLDEICNENPESNDIDILALKIVNSINLKNTKPELLKNENLHLLNQLKNINKKNEMKTTNGEKPMDTMSIKSTMSASSSIRISDVESSITNASIFSEKTNELYNSNNKCNDTNTLLINDLCSKRVGKFDNTVDSDINNKNIIPINKMSNNTNNVSDNNNDVSDNTNDVSNITNSSVSTDIIGNNTFNIYESNDNTNEVLDTIYCSALNETVHSELNHIIQNVTEVNLPASNKRNNDNLNETTKLNGSSNDVLTNLDYFFENNYNSTNKNNTDSVVNDQSFPSDQSYAESLSDTYDSEIENMILSEKEREIKMLIWDDMMKSYMPNMCKQYKKRKKKDNIDDINKKNKVTKKKNNLDDFKDIQSTGESVLKALEKTD</sequence>
<dbReference type="CDD" id="cd20553">
    <property type="entry name" value="CYCLIN_TFIIIB90_rpt1"/>
    <property type="match status" value="1"/>
</dbReference>
<reference evidence="12" key="2">
    <citation type="submission" date="2025-09" db="UniProtKB">
        <authorList>
            <consortium name="Ensembl"/>
        </authorList>
    </citation>
    <scope>IDENTIFICATION</scope>
</reference>
<feature type="compositionally biased region" description="Polar residues" evidence="10">
    <location>
        <begin position="230"/>
        <end position="240"/>
    </location>
</feature>
<dbReference type="GO" id="GO:0017025">
    <property type="term" value="F:TBP-class protein binding"/>
    <property type="evidence" value="ECO:0007669"/>
    <property type="project" value="InterPro"/>
</dbReference>
<dbReference type="Gene3D" id="1.10.472.10">
    <property type="entry name" value="Cyclin-like"/>
    <property type="match status" value="2"/>
</dbReference>
<dbReference type="Pfam" id="PF07741">
    <property type="entry name" value="BRF1"/>
    <property type="match status" value="1"/>
</dbReference>
<dbReference type="GO" id="GO:0008270">
    <property type="term" value="F:zinc ion binding"/>
    <property type="evidence" value="ECO:0007669"/>
    <property type="project" value="UniProtKB-KW"/>
</dbReference>
<organism evidence="12 13">
    <name type="scientific">Piliocolobus tephrosceles</name>
    <name type="common">Ugandan red Colobus</name>
    <dbReference type="NCBI Taxonomy" id="591936"/>
    <lineage>
        <taxon>Eukaryota</taxon>
        <taxon>Metazoa</taxon>
        <taxon>Chordata</taxon>
        <taxon>Craniata</taxon>
        <taxon>Vertebrata</taxon>
        <taxon>Euteleostomi</taxon>
        <taxon>Mammalia</taxon>
        <taxon>Eutheria</taxon>
        <taxon>Euarchontoglires</taxon>
        <taxon>Primates</taxon>
        <taxon>Haplorrhini</taxon>
        <taxon>Catarrhini</taxon>
        <taxon>Cercopithecidae</taxon>
        <taxon>Colobinae</taxon>
        <taxon>Piliocolobus</taxon>
    </lineage>
</organism>
<dbReference type="GO" id="GO:0097550">
    <property type="term" value="C:transcription preinitiation complex"/>
    <property type="evidence" value="ECO:0007669"/>
    <property type="project" value="TreeGrafter"/>
</dbReference>
<dbReference type="GO" id="GO:0070897">
    <property type="term" value="P:transcription preinitiation complex assembly"/>
    <property type="evidence" value="ECO:0007669"/>
    <property type="project" value="InterPro"/>
</dbReference>
<keyword evidence="9" id="KW-0539">Nucleus</keyword>
<evidence type="ECO:0000256" key="6">
    <source>
        <dbReference type="ARBA" id="ARBA00023015"/>
    </source>
</evidence>
<dbReference type="Pfam" id="PF00382">
    <property type="entry name" value="TFIIB"/>
    <property type="match status" value="2"/>
</dbReference>
<evidence type="ECO:0000256" key="1">
    <source>
        <dbReference type="ARBA" id="ARBA00004123"/>
    </source>
</evidence>
<keyword evidence="6" id="KW-0805">Transcription regulation</keyword>
<evidence type="ECO:0000256" key="9">
    <source>
        <dbReference type="ARBA" id="ARBA00023242"/>
    </source>
</evidence>
<dbReference type="Gene3D" id="1.20.5.650">
    <property type="entry name" value="Single helix bin"/>
    <property type="match status" value="1"/>
</dbReference>
<evidence type="ECO:0000256" key="8">
    <source>
        <dbReference type="ARBA" id="ARBA00023163"/>
    </source>
</evidence>
<evidence type="ECO:0000256" key="10">
    <source>
        <dbReference type="SAM" id="MobiDB-lite"/>
    </source>
</evidence>
<dbReference type="GO" id="GO:0000126">
    <property type="term" value="C:transcription factor TFIIIB complex"/>
    <property type="evidence" value="ECO:0007669"/>
    <property type="project" value="TreeGrafter"/>
</dbReference>
<reference evidence="12" key="1">
    <citation type="submission" date="2025-08" db="UniProtKB">
        <authorList>
            <consortium name="Ensembl"/>
        </authorList>
    </citation>
    <scope>IDENTIFICATION</scope>
</reference>
<keyword evidence="13" id="KW-1185">Reference proteome</keyword>
<dbReference type="InterPro" id="IPR000812">
    <property type="entry name" value="TFIIB"/>
</dbReference>
<dbReference type="SUPFAM" id="SSF47954">
    <property type="entry name" value="Cyclin-like"/>
    <property type="match status" value="2"/>
</dbReference>
<feature type="region of interest" description="Disordered" evidence="10">
    <location>
        <begin position="372"/>
        <end position="393"/>
    </location>
</feature>
<dbReference type="PRINTS" id="PR00685">
    <property type="entry name" value="TIFACTORIIB"/>
</dbReference>
<dbReference type="PANTHER" id="PTHR11618">
    <property type="entry name" value="TRANSCRIPTION INITIATION FACTOR IIB-RELATED"/>
    <property type="match status" value="1"/>
</dbReference>
<evidence type="ECO:0000256" key="4">
    <source>
        <dbReference type="ARBA" id="ARBA00022771"/>
    </source>
</evidence>
<evidence type="ECO:0000256" key="5">
    <source>
        <dbReference type="ARBA" id="ARBA00022833"/>
    </source>
</evidence>
<dbReference type="AlphaFoldDB" id="A0A8C9GQW0"/>
<dbReference type="CDD" id="cd20554">
    <property type="entry name" value="CYCLIN_TFIIIB90_rpt2"/>
    <property type="match status" value="1"/>
</dbReference>
<dbReference type="InterPro" id="IPR036915">
    <property type="entry name" value="Cyclin-like_sf"/>
</dbReference>
<dbReference type="InterPro" id="IPR011665">
    <property type="entry name" value="BRF1_TBP-bd_dom"/>
</dbReference>
<evidence type="ECO:0000256" key="7">
    <source>
        <dbReference type="ARBA" id="ARBA00023159"/>
    </source>
</evidence>
<dbReference type="GO" id="GO:0000995">
    <property type="term" value="F:RNA polymerase III general transcription initiation factor activity"/>
    <property type="evidence" value="ECO:0007669"/>
    <property type="project" value="TreeGrafter"/>
</dbReference>
<feature type="domain" description="Cyclin-like" evidence="11">
    <location>
        <begin position="1"/>
        <end position="82"/>
    </location>
</feature>
<keyword evidence="7" id="KW-0010">Activator</keyword>
<dbReference type="PANTHER" id="PTHR11618:SF4">
    <property type="entry name" value="TRANSCRIPTION FACTOR IIIB 90 KDA SUBUNIT"/>
    <property type="match status" value="1"/>
</dbReference>
<feature type="region of interest" description="Disordered" evidence="10">
    <location>
        <begin position="230"/>
        <end position="269"/>
    </location>
</feature>
<comment type="similarity">
    <text evidence="2">Belongs to the TFIIB family.</text>
</comment>
<proteinExistence type="inferred from homology"/>
<feature type="domain" description="Cyclin-like" evidence="11">
    <location>
        <begin position="95"/>
        <end position="179"/>
    </location>
</feature>
<keyword evidence="5" id="KW-0862">Zinc</keyword>
<evidence type="ECO:0000256" key="2">
    <source>
        <dbReference type="ARBA" id="ARBA00010857"/>
    </source>
</evidence>
<dbReference type="Proteomes" id="UP000694416">
    <property type="component" value="Unplaced"/>
</dbReference>
<evidence type="ECO:0000313" key="13">
    <source>
        <dbReference type="Proteomes" id="UP000694416"/>
    </source>
</evidence>
<dbReference type="Ensembl" id="ENSPTET00000007574.1">
    <property type="protein sequence ID" value="ENSPTEP00000004895.1"/>
    <property type="gene ID" value="ENSPTEG00000005712.1"/>
</dbReference>
<dbReference type="InterPro" id="IPR013150">
    <property type="entry name" value="TFIIB_cyclin"/>
</dbReference>
<evidence type="ECO:0000259" key="11">
    <source>
        <dbReference type="SMART" id="SM00385"/>
    </source>
</evidence>
<dbReference type="InterPro" id="IPR013763">
    <property type="entry name" value="Cyclin-like_dom"/>
</dbReference>
<evidence type="ECO:0000313" key="12">
    <source>
        <dbReference type="Ensembl" id="ENSPTEP00000004895.1"/>
    </source>
</evidence>
<keyword evidence="4" id="KW-0863">Zinc-finger</keyword>
<protein>
    <recommendedName>
        <fullName evidence="11">Cyclin-like domain-containing protein</fullName>
    </recommendedName>
</protein>
<dbReference type="GO" id="GO:0001006">
    <property type="term" value="F:RNA polymerase III type 3 promoter sequence-specific DNA binding"/>
    <property type="evidence" value="ECO:0007669"/>
    <property type="project" value="TreeGrafter"/>
</dbReference>